<proteinExistence type="predicted"/>
<comment type="caution">
    <text evidence="2">The sequence shown here is derived from an EMBL/GenBank/DDBJ whole genome shotgun (WGS) entry which is preliminary data.</text>
</comment>
<reference evidence="2 3" key="1">
    <citation type="submission" date="2014-09" db="EMBL/GenBank/DDBJ databases">
        <title>Draft genome of Bradyrhizobium japonicum Is-34.</title>
        <authorList>
            <person name="Tsurumaru H."/>
            <person name="Yamakawa T."/>
            <person name="Hashimoto S."/>
            <person name="Okizaki K."/>
            <person name="Kanesaki Y."/>
            <person name="Yoshikawa H."/>
            <person name="Yajima S."/>
        </authorList>
    </citation>
    <scope>NUCLEOTIDE SEQUENCE [LARGE SCALE GENOMIC DNA]</scope>
    <source>
        <strain evidence="2 3">Is-34</strain>
    </source>
</reference>
<sequence>MLRNSVRWRQRLEQSSWPAPMDIGSFLRPGKEACEMTATMESRRKADRQRRESVGSSKLIGLAGSGRPRSRVVQSADGRSAQCSSACQSAVSTAGSCSACHESNLQPDAMCGSRHFSDRAKHLHGRHILLRWLPDVA</sequence>
<gene>
    <name evidence="2" type="ORF">MA20_12625</name>
</gene>
<name>A0A0A3XYH7_BRAJP</name>
<dbReference type="Proteomes" id="UP000030377">
    <property type="component" value="Unassembled WGS sequence"/>
</dbReference>
<accession>A0A0A3XYH7</accession>
<organism evidence="2 3">
    <name type="scientific">Bradyrhizobium japonicum</name>
    <dbReference type="NCBI Taxonomy" id="375"/>
    <lineage>
        <taxon>Bacteria</taxon>
        <taxon>Pseudomonadati</taxon>
        <taxon>Pseudomonadota</taxon>
        <taxon>Alphaproteobacteria</taxon>
        <taxon>Hyphomicrobiales</taxon>
        <taxon>Nitrobacteraceae</taxon>
        <taxon>Bradyrhizobium</taxon>
    </lineage>
</organism>
<evidence type="ECO:0000256" key="1">
    <source>
        <dbReference type="SAM" id="MobiDB-lite"/>
    </source>
</evidence>
<dbReference type="EMBL" id="JRPN01000011">
    <property type="protein sequence ID" value="KGT79440.1"/>
    <property type="molecule type" value="Genomic_DNA"/>
</dbReference>
<feature type="compositionally biased region" description="Basic and acidic residues" evidence="1">
    <location>
        <begin position="41"/>
        <end position="53"/>
    </location>
</feature>
<dbReference type="AlphaFoldDB" id="A0A0A3XYH7"/>
<evidence type="ECO:0000313" key="2">
    <source>
        <dbReference type="EMBL" id="KGT79440.1"/>
    </source>
</evidence>
<protein>
    <submittedName>
        <fullName evidence="2">Uncharacterized protein</fullName>
    </submittedName>
</protein>
<dbReference type="KEGG" id="bjp:RN69_38015"/>
<evidence type="ECO:0000313" key="3">
    <source>
        <dbReference type="Proteomes" id="UP000030377"/>
    </source>
</evidence>
<feature type="region of interest" description="Disordered" evidence="1">
    <location>
        <begin position="40"/>
        <end position="73"/>
    </location>
</feature>